<dbReference type="AlphaFoldDB" id="A0A146MED2"/>
<gene>
    <name evidence="1" type="ORF">g.64459</name>
</gene>
<dbReference type="InterPro" id="IPR036397">
    <property type="entry name" value="RNaseH_sf"/>
</dbReference>
<dbReference type="GO" id="GO:0003676">
    <property type="term" value="F:nucleic acid binding"/>
    <property type="evidence" value="ECO:0007669"/>
    <property type="project" value="InterPro"/>
</dbReference>
<organism evidence="1">
    <name type="scientific">Lygus hesperus</name>
    <name type="common">Western plant bug</name>
    <dbReference type="NCBI Taxonomy" id="30085"/>
    <lineage>
        <taxon>Eukaryota</taxon>
        <taxon>Metazoa</taxon>
        <taxon>Ecdysozoa</taxon>
        <taxon>Arthropoda</taxon>
        <taxon>Hexapoda</taxon>
        <taxon>Insecta</taxon>
        <taxon>Pterygota</taxon>
        <taxon>Neoptera</taxon>
        <taxon>Paraneoptera</taxon>
        <taxon>Hemiptera</taxon>
        <taxon>Heteroptera</taxon>
        <taxon>Panheteroptera</taxon>
        <taxon>Cimicomorpha</taxon>
        <taxon>Miridae</taxon>
        <taxon>Mirini</taxon>
        <taxon>Lygus</taxon>
    </lineage>
</organism>
<dbReference type="Gene3D" id="3.30.420.10">
    <property type="entry name" value="Ribonuclease H-like superfamily/Ribonuclease H"/>
    <property type="match status" value="1"/>
</dbReference>
<dbReference type="InterPro" id="IPR012337">
    <property type="entry name" value="RNaseH-like_sf"/>
</dbReference>
<evidence type="ECO:0000313" key="1">
    <source>
        <dbReference type="EMBL" id="JAQ17799.1"/>
    </source>
</evidence>
<accession>A0A146MED2</accession>
<sequence length="107" mass="11777">MGEVATIPLQPSALLLERSGRMFVIFIDSQVAFMSFNGSPLNLHPGMSRGWAMIEEAEDQCNEITFQWVPSNDGLLGNDKADALAREGSSKAFARPNLQLNLNLQCH</sequence>
<dbReference type="SUPFAM" id="SSF53098">
    <property type="entry name" value="Ribonuclease H-like"/>
    <property type="match status" value="1"/>
</dbReference>
<dbReference type="EMBL" id="GDHC01000830">
    <property type="protein sequence ID" value="JAQ17799.1"/>
    <property type="molecule type" value="Transcribed_RNA"/>
</dbReference>
<name>A0A146MED2_LYGHE</name>
<proteinExistence type="predicted"/>
<reference evidence="1" key="1">
    <citation type="journal article" date="2016" name="Gigascience">
        <title>De novo construction of an expanded transcriptome assembly for the western tarnished plant bug, Lygus hesperus.</title>
        <authorList>
            <person name="Tassone E.E."/>
            <person name="Geib S.M."/>
            <person name="Hall B."/>
            <person name="Fabrick J.A."/>
            <person name="Brent C.S."/>
            <person name="Hull J.J."/>
        </authorList>
    </citation>
    <scope>NUCLEOTIDE SEQUENCE</scope>
</reference>
<protein>
    <submittedName>
        <fullName evidence="1">Uncharacterized protein</fullName>
    </submittedName>
</protein>